<dbReference type="Proteomes" id="UP001482620">
    <property type="component" value="Unassembled WGS sequence"/>
</dbReference>
<dbReference type="PANTHER" id="PTHR16076">
    <property type="entry name" value="CYTOSKELETON ASSOCIATED PROTEIN 2-RELATED"/>
    <property type="match status" value="1"/>
</dbReference>
<dbReference type="EMBL" id="JAHRIQ010059850">
    <property type="protein sequence ID" value="MEQ2240848.1"/>
    <property type="molecule type" value="Genomic_DNA"/>
</dbReference>
<evidence type="ECO:0000259" key="7">
    <source>
        <dbReference type="Pfam" id="PF15297"/>
    </source>
</evidence>
<keyword evidence="9" id="KW-1185">Reference proteome</keyword>
<evidence type="ECO:0000256" key="1">
    <source>
        <dbReference type="ARBA" id="ARBA00004245"/>
    </source>
</evidence>
<sequence>METVTISRRNHPNKKGNKENTQPPSGAKSFIKTGNTSVVPFQLRGNKKEDTLNKNDCFKGKGKQMDRKPVSGEAQRKLQRDAKGASAQIKGQTHKSTEAEAPKRPAPVPSSKSALGMYKGRIVQSKIGSIWKSGDTLSAAVSKPPAPKPESEKVRVLVTKNRSKSVAEVSRQVTKRPVPMRSKSVSDKAHQVTRSAVGSCRPAGTCSSRPPIRTLTTTLQTATSRITTMAPIKPGSNQNPNPKIPVTDKKASKPVVSSTLSQFRVTMETVEEKRAKLAEWLASKGKTLKRPAMTTMVPPKTKDSGKFKVDPKVSGNVEAELAPQCKAEPDPSLKVHNLDHEIRALSAKAQKEEIRPQSHSPGIMNTTLDLLDDSETDLTEPQGRVDDVVVNLCDALEAMVTPSRSSDCKLLFLGYCSGLTVKLTCNSIIFIHKLARLIIPFYASRRC</sequence>
<evidence type="ECO:0000313" key="8">
    <source>
        <dbReference type="EMBL" id="MEQ2240848.1"/>
    </source>
</evidence>
<dbReference type="InterPro" id="IPR029197">
    <property type="entry name" value="CKAP2_C"/>
</dbReference>
<evidence type="ECO:0000313" key="9">
    <source>
        <dbReference type="Proteomes" id="UP001482620"/>
    </source>
</evidence>
<evidence type="ECO:0000256" key="3">
    <source>
        <dbReference type="ARBA" id="ARBA00022490"/>
    </source>
</evidence>
<comment type="caution">
    <text evidence="8">The sequence shown here is derived from an EMBL/GenBank/DDBJ whole genome shotgun (WGS) entry which is preliminary data.</text>
</comment>
<proteinExistence type="inferred from homology"/>
<name>A0ABV0UAJ1_9TELE</name>
<dbReference type="InterPro" id="IPR026165">
    <property type="entry name" value="CKAP2_fam"/>
</dbReference>
<comment type="subcellular location">
    <subcellularLocation>
        <location evidence="1">Cytoplasm</location>
        <location evidence="1">Cytoskeleton</location>
    </subcellularLocation>
</comment>
<accession>A0ABV0UAJ1</accession>
<organism evidence="8 9">
    <name type="scientific">Ilyodon furcidens</name>
    <name type="common">goldbreast splitfin</name>
    <dbReference type="NCBI Taxonomy" id="33524"/>
    <lineage>
        <taxon>Eukaryota</taxon>
        <taxon>Metazoa</taxon>
        <taxon>Chordata</taxon>
        <taxon>Craniata</taxon>
        <taxon>Vertebrata</taxon>
        <taxon>Euteleostomi</taxon>
        <taxon>Actinopterygii</taxon>
        <taxon>Neopterygii</taxon>
        <taxon>Teleostei</taxon>
        <taxon>Neoteleostei</taxon>
        <taxon>Acanthomorphata</taxon>
        <taxon>Ovalentaria</taxon>
        <taxon>Atherinomorphae</taxon>
        <taxon>Cyprinodontiformes</taxon>
        <taxon>Goodeidae</taxon>
        <taxon>Ilyodon</taxon>
    </lineage>
</organism>
<evidence type="ECO:0000256" key="5">
    <source>
        <dbReference type="ARBA" id="ARBA00023212"/>
    </source>
</evidence>
<feature type="region of interest" description="Disordered" evidence="6">
    <location>
        <begin position="163"/>
        <end position="211"/>
    </location>
</feature>
<feature type="region of interest" description="Disordered" evidence="6">
    <location>
        <begin position="1"/>
        <end position="113"/>
    </location>
</feature>
<feature type="domain" description="Cytoskeleton-associated protein 2 C-terminal" evidence="7">
    <location>
        <begin position="251"/>
        <end position="302"/>
    </location>
</feature>
<feature type="region of interest" description="Disordered" evidence="6">
    <location>
        <begin position="230"/>
        <end position="253"/>
    </location>
</feature>
<gene>
    <name evidence="8" type="ORF">ILYODFUR_019286</name>
</gene>
<keyword evidence="5" id="KW-0206">Cytoskeleton</keyword>
<feature type="compositionally biased region" description="Basic and acidic residues" evidence="6">
    <location>
        <begin position="46"/>
        <end position="83"/>
    </location>
</feature>
<keyword evidence="3" id="KW-0963">Cytoplasm</keyword>
<evidence type="ECO:0000256" key="2">
    <source>
        <dbReference type="ARBA" id="ARBA00009468"/>
    </source>
</evidence>
<comment type="similarity">
    <text evidence="2">Belongs to the CKAP2 family.</text>
</comment>
<dbReference type="PANTHER" id="PTHR16076:SF8">
    <property type="entry name" value="CYTOSKELETON-ASSOCIATED PROTEIN 2"/>
    <property type="match status" value="1"/>
</dbReference>
<dbReference type="Pfam" id="PF15297">
    <property type="entry name" value="CKAP2_C"/>
    <property type="match status" value="1"/>
</dbReference>
<keyword evidence="4" id="KW-0597">Phosphoprotein</keyword>
<evidence type="ECO:0000256" key="4">
    <source>
        <dbReference type="ARBA" id="ARBA00022553"/>
    </source>
</evidence>
<protein>
    <recommendedName>
        <fullName evidence="7">Cytoskeleton-associated protein 2 C-terminal domain-containing protein</fullName>
    </recommendedName>
</protein>
<reference evidence="8 9" key="1">
    <citation type="submission" date="2021-06" db="EMBL/GenBank/DDBJ databases">
        <authorList>
            <person name="Palmer J.M."/>
        </authorList>
    </citation>
    <scope>NUCLEOTIDE SEQUENCE [LARGE SCALE GENOMIC DNA]</scope>
    <source>
        <strain evidence="9">if_2019</strain>
        <tissue evidence="8">Muscle</tissue>
    </source>
</reference>
<evidence type="ECO:0000256" key="6">
    <source>
        <dbReference type="SAM" id="MobiDB-lite"/>
    </source>
</evidence>